<protein>
    <submittedName>
        <fullName evidence="1">Uncharacterized protein</fullName>
    </submittedName>
</protein>
<dbReference type="AlphaFoldDB" id="A0A8S1INS5"/>
<keyword evidence="2" id="KW-1185">Reference proteome</keyword>
<name>A0A8S1INS5_9CHLO</name>
<evidence type="ECO:0000313" key="1">
    <source>
        <dbReference type="EMBL" id="CAD7695033.1"/>
    </source>
</evidence>
<accession>A0A8S1INS5</accession>
<sequence length="109" mass="12096">MGTKFESTNVVTGLQGNVGLQLLNAPRRKFSRQYGTHKGSRGVAVRHVRIPSIGVHRTMILTLQIKYLVRKQTRIKKAIEPKRRSPDFPGGLTTVCSGPMIRGDGVRLC</sequence>
<dbReference type="Proteomes" id="UP000708148">
    <property type="component" value="Unassembled WGS sequence"/>
</dbReference>
<organism evidence="1 2">
    <name type="scientific">Ostreobium quekettii</name>
    <dbReference type="NCBI Taxonomy" id="121088"/>
    <lineage>
        <taxon>Eukaryota</taxon>
        <taxon>Viridiplantae</taxon>
        <taxon>Chlorophyta</taxon>
        <taxon>core chlorophytes</taxon>
        <taxon>Ulvophyceae</taxon>
        <taxon>TCBD clade</taxon>
        <taxon>Bryopsidales</taxon>
        <taxon>Ostreobineae</taxon>
        <taxon>Ostreobiaceae</taxon>
        <taxon>Ostreobium</taxon>
    </lineage>
</organism>
<dbReference type="EMBL" id="CAJHUC010000297">
    <property type="protein sequence ID" value="CAD7695033.1"/>
    <property type="molecule type" value="Genomic_DNA"/>
</dbReference>
<comment type="caution">
    <text evidence="1">The sequence shown here is derived from an EMBL/GenBank/DDBJ whole genome shotgun (WGS) entry which is preliminary data.</text>
</comment>
<gene>
    <name evidence="1" type="ORF">OSTQU699_LOCUS394</name>
</gene>
<evidence type="ECO:0000313" key="2">
    <source>
        <dbReference type="Proteomes" id="UP000708148"/>
    </source>
</evidence>
<proteinExistence type="predicted"/>
<reference evidence="1" key="1">
    <citation type="submission" date="2020-12" db="EMBL/GenBank/DDBJ databases">
        <authorList>
            <person name="Iha C."/>
        </authorList>
    </citation>
    <scope>NUCLEOTIDE SEQUENCE</scope>
</reference>